<evidence type="ECO:0000313" key="2">
    <source>
        <dbReference type="EMBL" id="MPC58028.1"/>
    </source>
</evidence>
<feature type="region of interest" description="Disordered" evidence="1">
    <location>
        <begin position="1"/>
        <end position="48"/>
    </location>
</feature>
<organism evidence="2 3">
    <name type="scientific">Portunus trituberculatus</name>
    <name type="common">Swimming crab</name>
    <name type="synonym">Neptunus trituberculatus</name>
    <dbReference type="NCBI Taxonomy" id="210409"/>
    <lineage>
        <taxon>Eukaryota</taxon>
        <taxon>Metazoa</taxon>
        <taxon>Ecdysozoa</taxon>
        <taxon>Arthropoda</taxon>
        <taxon>Crustacea</taxon>
        <taxon>Multicrustacea</taxon>
        <taxon>Malacostraca</taxon>
        <taxon>Eumalacostraca</taxon>
        <taxon>Eucarida</taxon>
        <taxon>Decapoda</taxon>
        <taxon>Pleocyemata</taxon>
        <taxon>Brachyura</taxon>
        <taxon>Eubrachyura</taxon>
        <taxon>Portunoidea</taxon>
        <taxon>Portunidae</taxon>
        <taxon>Portuninae</taxon>
        <taxon>Portunus</taxon>
    </lineage>
</organism>
<name>A0A5B7GLY5_PORTR</name>
<protein>
    <submittedName>
        <fullName evidence="2">Uncharacterized protein</fullName>
    </submittedName>
</protein>
<evidence type="ECO:0000256" key="1">
    <source>
        <dbReference type="SAM" id="MobiDB-lite"/>
    </source>
</evidence>
<comment type="caution">
    <text evidence="2">The sequence shown here is derived from an EMBL/GenBank/DDBJ whole genome shotgun (WGS) entry which is preliminary data.</text>
</comment>
<accession>A0A5B7GLY5</accession>
<gene>
    <name evidence="2" type="ORF">E2C01_052020</name>
</gene>
<reference evidence="2 3" key="1">
    <citation type="submission" date="2019-05" db="EMBL/GenBank/DDBJ databases">
        <title>Another draft genome of Portunus trituberculatus and its Hox gene families provides insights of decapod evolution.</title>
        <authorList>
            <person name="Jeong J.-H."/>
            <person name="Song I."/>
            <person name="Kim S."/>
            <person name="Choi T."/>
            <person name="Kim D."/>
            <person name="Ryu S."/>
            <person name="Kim W."/>
        </authorList>
    </citation>
    <scope>NUCLEOTIDE SEQUENCE [LARGE SCALE GENOMIC DNA]</scope>
    <source>
        <tissue evidence="2">Muscle</tissue>
    </source>
</reference>
<feature type="compositionally biased region" description="Polar residues" evidence="1">
    <location>
        <begin position="1"/>
        <end position="21"/>
    </location>
</feature>
<evidence type="ECO:0000313" key="3">
    <source>
        <dbReference type="Proteomes" id="UP000324222"/>
    </source>
</evidence>
<keyword evidence="3" id="KW-1185">Reference proteome</keyword>
<dbReference type="Proteomes" id="UP000324222">
    <property type="component" value="Unassembled WGS sequence"/>
</dbReference>
<dbReference type="EMBL" id="VSRR010015296">
    <property type="protein sequence ID" value="MPC58028.1"/>
    <property type="molecule type" value="Genomic_DNA"/>
</dbReference>
<dbReference type="AlphaFoldDB" id="A0A5B7GLY5"/>
<proteinExistence type="predicted"/>
<sequence>MKTRVAQQPPVSLVVNSQTDPSLPGPPSTRTSAMLADPPSLHSLPSRIPPSPRHLARCLIPFFHHSPCLTQPRTGGQGRVRGDRDWQYFKIKGSFENRTFKNFL</sequence>